<organism evidence="2 3">
    <name type="scientific">Stentor coeruleus</name>
    <dbReference type="NCBI Taxonomy" id="5963"/>
    <lineage>
        <taxon>Eukaryota</taxon>
        <taxon>Sar</taxon>
        <taxon>Alveolata</taxon>
        <taxon>Ciliophora</taxon>
        <taxon>Postciliodesmatophora</taxon>
        <taxon>Heterotrichea</taxon>
        <taxon>Heterotrichida</taxon>
        <taxon>Stentoridae</taxon>
        <taxon>Stentor</taxon>
    </lineage>
</organism>
<name>A0A1R2BA18_9CILI</name>
<dbReference type="Proteomes" id="UP000187209">
    <property type="component" value="Unassembled WGS sequence"/>
</dbReference>
<keyword evidence="1" id="KW-0812">Transmembrane</keyword>
<keyword evidence="1" id="KW-1133">Transmembrane helix</keyword>
<keyword evidence="1" id="KW-0472">Membrane</keyword>
<feature type="transmembrane region" description="Helical" evidence="1">
    <location>
        <begin position="88"/>
        <end position="106"/>
    </location>
</feature>
<evidence type="ECO:0000256" key="1">
    <source>
        <dbReference type="SAM" id="Phobius"/>
    </source>
</evidence>
<evidence type="ECO:0000313" key="3">
    <source>
        <dbReference type="Proteomes" id="UP000187209"/>
    </source>
</evidence>
<feature type="transmembrane region" description="Helical" evidence="1">
    <location>
        <begin position="12"/>
        <end position="34"/>
    </location>
</feature>
<proteinExistence type="predicted"/>
<evidence type="ECO:0000313" key="2">
    <source>
        <dbReference type="EMBL" id="OMJ73440.1"/>
    </source>
</evidence>
<dbReference type="EMBL" id="MPUH01000821">
    <property type="protein sequence ID" value="OMJ73440.1"/>
    <property type="molecule type" value="Genomic_DNA"/>
</dbReference>
<comment type="caution">
    <text evidence="2">The sequence shown here is derived from an EMBL/GenBank/DDBJ whole genome shotgun (WGS) entry which is preliminary data.</text>
</comment>
<feature type="transmembrane region" description="Helical" evidence="1">
    <location>
        <begin position="127"/>
        <end position="147"/>
    </location>
</feature>
<dbReference type="AlphaFoldDB" id="A0A1R2BA18"/>
<reference evidence="2 3" key="1">
    <citation type="submission" date="2016-11" db="EMBL/GenBank/DDBJ databases">
        <title>The macronuclear genome of Stentor coeruleus: a giant cell with tiny introns.</title>
        <authorList>
            <person name="Slabodnick M."/>
            <person name="Ruby J.G."/>
            <person name="Reiff S.B."/>
            <person name="Swart E.C."/>
            <person name="Gosai S."/>
            <person name="Prabakaran S."/>
            <person name="Witkowska E."/>
            <person name="Larue G.E."/>
            <person name="Fisher S."/>
            <person name="Freeman R.M."/>
            <person name="Gunawardena J."/>
            <person name="Chu W."/>
            <person name="Stover N.A."/>
            <person name="Gregory B.D."/>
            <person name="Nowacki M."/>
            <person name="Derisi J."/>
            <person name="Roy S.W."/>
            <person name="Marshall W.F."/>
            <person name="Sood P."/>
        </authorList>
    </citation>
    <scope>NUCLEOTIDE SEQUENCE [LARGE SCALE GENOMIC DNA]</scope>
    <source>
        <strain evidence="2">WM001</strain>
    </source>
</reference>
<feature type="transmembrane region" description="Helical" evidence="1">
    <location>
        <begin position="153"/>
        <end position="172"/>
    </location>
</feature>
<sequence>MVNPFRQLKYNAIGNLICLGTYSFILCLKSWAIINNLEFSLREINLQELGGWVDTQHFKKMCTKANISKYSDIRDDCEILGNYEMGGILLILFAVFGMGIQAYNILSSFASGYRLNIEIIETEFPHLIAPISFTVALLLYLISIIFHNFEPQLAFYLYLINLIFSYILAIHYKIFKSHIEGKNPNFNFIL</sequence>
<keyword evidence="3" id="KW-1185">Reference proteome</keyword>
<accession>A0A1R2BA18</accession>
<protein>
    <submittedName>
        <fullName evidence="2">Uncharacterized protein</fullName>
    </submittedName>
</protein>
<gene>
    <name evidence="2" type="ORF">SteCoe_27857</name>
</gene>